<dbReference type="AlphaFoldDB" id="A0A2S0WMA0"/>
<gene>
    <name evidence="1" type="ORF">C3E78_09605</name>
</gene>
<accession>A0A2S0WMA0</accession>
<dbReference type="Proteomes" id="UP000244384">
    <property type="component" value="Chromosome"/>
</dbReference>
<evidence type="ECO:0000313" key="2">
    <source>
        <dbReference type="Proteomes" id="UP000244384"/>
    </source>
</evidence>
<dbReference type="EMBL" id="CP026952">
    <property type="protein sequence ID" value="AWB92436.1"/>
    <property type="molecule type" value="Genomic_DNA"/>
</dbReference>
<evidence type="ECO:0000313" key="1">
    <source>
        <dbReference type="EMBL" id="AWB92436.1"/>
    </source>
</evidence>
<protein>
    <submittedName>
        <fullName evidence="1">Uncharacterized protein</fullName>
    </submittedName>
</protein>
<dbReference type="KEGG" id="aez:C3E78_09605"/>
<organism evidence="1 2">
    <name type="scientific">Aeromicrobium chenweiae</name>
    <dbReference type="NCBI Taxonomy" id="2079793"/>
    <lineage>
        <taxon>Bacteria</taxon>
        <taxon>Bacillati</taxon>
        <taxon>Actinomycetota</taxon>
        <taxon>Actinomycetes</taxon>
        <taxon>Propionibacteriales</taxon>
        <taxon>Nocardioidaceae</taxon>
        <taxon>Aeromicrobium</taxon>
    </lineage>
</organism>
<name>A0A2S0WMA0_9ACTN</name>
<proteinExistence type="predicted"/>
<keyword evidence="2" id="KW-1185">Reference proteome</keyword>
<reference evidence="2" key="1">
    <citation type="submission" date="2018-01" db="EMBL/GenBank/DDBJ databases">
        <authorList>
            <person name="Li J."/>
        </authorList>
    </citation>
    <scope>NUCLEOTIDE SEQUENCE [LARGE SCALE GENOMIC DNA]</scope>
    <source>
        <strain evidence="2">592</strain>
    </source>
</reference>
<sequence length="163" mass="17054">MGSGDLRTSTVDVEDPYGNAAYVVDRDCAQETLEKAATVTVGTPTVAARDGGPVLSLPITLAPTGDVAGVRLTGFASTTLFRQAGPTRLDVRLDPGDPPTTVQMSVVPARCDPHALAEDKVGTLFGVEVSGPGLPENASYFLPLTRAQRAALFGFFRDRCGMT</sequence>